<dbReference type="EMBL" id="ABCK01000014">
    <property type="protein sequence ID" value="EDM26704.1"/>
    <property type="molecule type" value="Genomic_DNA"/>
</dbReference>
<protein>
    <submittedName>
        <fullName evidence="1">Uncharacterized protein</fullName>
    </submittedName>
</protein>
<reference evidence="1 2" key="1">
    <citation type="journal article" date="2010" name="J. Bacteriol.">
        <title>Genome sequence of Lentisphaera araneosa HTCC2155T, the type species of the order Lentisphaerales in the phylum Lentisphaerae.</title>
        <authorList>
            <person name="Thrash J.C."/>
            <person name="Cho J.C."/>
            <person name="Vergin K.L."/>
            <person name="Morris R.M."/>
            <person name="Giovannoni S.J."/>
        </authorList>
    </citation>
    <scope>NUCLEOTIDE SEQUENCE [LARGE SCALE GENOMIC DNA]</scope>
    <source>
        <strain evidence="1 2">HTCC2155</strain>
    </source>
</reference>
<dbReference type="Proteomes" id="UP000004947">
    <property type="component" value="Unassembled WGS sequence"/>
</dbReference>
<comment type="caution">
    <text evidence="1">The sequence shown here is derived from an EMBL/GenBank/DDBJ whole genome shotgun (WGS) entry which is preliminary data.</text>
</comment>
<evidence type="ECO:0000313" key="1">
    <source>
        <dbReference type="EMBL" id="EDM26704.1"/>
    </source>
</evidence>
<organism evidence="1 2">
    <name type="scientific">Lentisphaera araneosa HTCC2155</name>
    <dbReference type="NCBI Taxonomy" id="313628"/>
    <lineage>
        <taxon>Bacteria</taxon>
        <taxon>Pseudomonadati</taxon>
        <taxon>Lentisphaerota</taxon>
        <taxon>Lentisphaeria</taxon>
        <taxon>Lentisphaerales</taxon>
        <taxon>Lentisphaeraceae</taxon>
        <taxon>Lentisphaera</taxon>
    </lineage>
</organism>
<name>A6DNP5_9BACT</name>
<proteinExistence type="predicted"/>
<accession>A6DNP5</accession>
<dbReference type="RefSeq" id="WP_007279482.1">
    <property type="nucleotide sequence ID" value="NZ_ABCK01000014.1"/>
</dbReference>
<sequence>MAVFSLNTPQLDLDQWFSKNEIDHAWPFSFELSGDLWEEHKEQLENFSRKDLLHGIVNPLEEASLSSLAQLNEEQFNEFVQHSLAYFNYLADQGVQYLVLKACFNEEKTHVHQDVQSRVVRFFNAILEQETRLTYYLPVSISTLENSPQLCQDVQYLYRLISSPRLKFRLTIPFPYDLSQFSKLNRLFAFEIKQLRLLLPVGFNSKLLFEMIRQLKSLNYAGKMIFSADEPKMSQIEYLIEEVENLYKH</sequence>
<dbReference type="STRING" id="313628.LNTAR_18695"/>
<dbReference type="AlphaFoldDB" id="A6DNP5"/>
<gene>
    <name evidence="1" type="ORF">LNTAR_18695</name>
</gene>
<evidence type="ECO:0000313" key="2">
    <source>
        <dbReference type="Proteomes" id="UP000004947"/>
    </source>
</evidence>
<keyword evidence="2" id="KW-1185">Reference proteome</keyword>